<reference evidence="3" key="2">
    <citation type="journal article" date="2017" name="Genome Announc.">
        <title>Draft genome sequence of Paludibacter jiangxiensis NM7(T), a propionate-producing fermentative bacterium.</title>
        <authorList>
            <person name="Qiu Y.-L."/>
            <person name="Tourlousse D.M."/>
            <person name="Matsuura N."/>
            <person name="Ohashi A."/>
            <person name="Sekiguchi Y."/>
        </authorList>
    </citation>
    <scope>NUCLEOTIDE SEQUENCE [LARGE SCALE GENOMIC DNA]</scope>
    <source>
        <strain evidence="3">NM7</strain>
    </source>
</reference>
<accession>A0A161LX22</accession>
<feature type="chain" id="PRO_5007824081" description="DUF4861 domain-containing protein" evidence="1">
    <location>
        <begin position="21"/>
        <end position="403"/>
    </location>
</feature>
<name>A0A161LX22_9BACT</name>
<comment type="caution">
    <text evidence="2">The sequence shown here is derived from an EMBL/GenBank/DDBJ whole genome shotgun (WGS) entry which is preliminary data.</text>
</comment>
<keyword evidence="1" id="KW-0732">Signal</keyword>
<dbReference type="Proteomes" id="UP000076586">
    <property type="component" value="Unassembled WGS sequence"/>
</dbReference>
<feature type="signal peptide" evidence="1">
    <location>
        <begin position="1"/>
        <end position="20"/>
    </location>
</feature>
<sequence>MKKNSILLLGALMCAVSIHAVSIVRVTIENPSVWAQNNVPVVVPVSKLSAKSGAKVVSAAVVVNKKQVPSQLDDLNRDGSADELAFLVNLQPKQKITVSVKVAADSSLYKQFKEKTHAQMWRKDKQTKTIVPTIEESSTTGNLYQSLHHHGPAFESEYMAYRLYFDEKQTVDLYGKKKHRLELMDTKWYPTDKQIAEGYGDDILWVKATAGCGTLKGWDGAKATHISPVSNRTGRVVVSGPVRSIIEMEADGWQYQGKSIDLKQRYIIYADHRDIEVQVMQNLPTTLCTGVQTFFDASEKMTDAKGAVAIWGTGLQYPVTDNPRTKPQTVGLAVSVPLATLKESTQDKDNLLLLLEGRDFTYHITSAWEQEEGGFKQSKNFFDYVKKWNQELQNPIKVTVLFY</sequence>
<evidence type="ECO:0008006" key="4">
    <source>
        <dbReference type="Google" id="ProtNLM"/>
    </source>
</evidence>
<evidence type="ECO:0000313" key="2">
    <source>
        <dbReference type="EMBL" id="GAT63922.1"/>
    </source>
</evidence>
<dbReference type="AlphaFoldDB" id="A0A161LX22"/>
<dbReference type="InterPro" id="IPR032342">
    <property type="entry name" value="DUF4861"/>
</dbReference>
<reference evidence="3" key="1">
    <citation type="submission" date="2016-04" db="EMBL/GenBank/DDBJ databases">
        <title>Draft genome sequence of Paludibacter jiangxiensis strain NM7.</title>
        <authorList>
            <person name="Qiu Y."/>
            <person name="Matsuura N."/>
            <person name="Ohashi A."/>
            <person name="Tourlousse M.D."/>
            <person name="Sekiguchi Y."/>
        </authorList>
    </citation>
    <scope>NUCLEOTIDE SEQUENCE [LARGE SCALE GENOMIC DNA]</scope>
    <source>
        <strain evidence="3">NM7</strain>
    </source>
</reference>
<keyword evidence="3" id="KW-1185">Reference proteome</keyword>
<dbReference type="RefSeq" id="WP_068705553.1">
    <property type="nucleotide sequence ID" value="NZ_BDCR01000004.1"/>
</dbReference>
<dbReference type="STRING" id="681398.PJIAN_4465"/>
<evidence type="ECO:0000313" key="3">
    <source>
        <dbReference type="Proteomes" id="UP000076586"/>
    </source>
</evidence>
<protein>
    <recommendedName>
        <fullName evidence="4">DUF4861 domain-containing protein</fullName>
    </recommendedName>
</protein>
<organism evidence="2 3">
    <name type="scientific">Paludibacter jiangxiensis</name>
    <dbReference type="NCBI Taxonomy" id="681398"/>
    <lineage>
        <taxon>Bacteria</taxon>
        <taxon>Pseudomonadati</taxon>
        <taxon>Bacteroidota</taxon>
        <taxon>Bacteroidia</taxon>
        <taxon>Bacteroidales</taxon>
        <taxon>Paludibacteraceae</taxon>
        <taxon>Paludibacter</taxon>
    </lineage>
</organism>
<proteinExistence type="predicted"/>
<gene>
    <name evidence="2" type="ORF">PJIAN_4465</name>
</gene>
<evidence type="ECO:0000256" key="1">
    <source>
        <dbReference type="SAM" id="SignalP"/>
    </source>
</evidence>
<dbReference type="EMBL" id="BDCR01000004">
    <property type="protein sequence ID" value="GAT63922.1"/>
    <property type="molecule type" value="Genomic_DNA"/>
</dbReference>
<dbReference type="OrthoDB" id="846806at2"/>
<dbReference type="Pfam" id="PF16153">
    <property type="entry name" value="DUF4861"/>
    <property type="match status" value="1"/>
</dbReference>